<dbReference type="Pfam" id="PF17167">
    <property type="entry name" value="Glyco_hydro_94"/>
    <property type="match status" value="1"/>
</dbReference>
<feature type="transmembrane region" description="Helical" evidence="4">
    <location>
        <begin position="352"/>
        <end position="375"/>
    </location>
</feature>
<protein>
    <submittedName>
        <fullName evidence="8">Cellobiose phosphorylase</fullName>
    </submittedName>
</protein>
<dbReference type="InterPro" id="IPR019282">
    <property type="entry name" value="Glycoamylase-like_cons_dom"/>
</dbReference>
<dbReference type="SMART" id="SM01068">
    <property type="entry name" value="CBM_X"/>
    <property type="match status" value="2"/>
</dbReference>
<feature type="transmembrane region" description="Helical" evidence="4">
    <location>
        <begin position="381"/>
        <end position="407"/>
    </location>
</feature>
<feature type="domain" description="Glycosyl hydrolase 94 catalytic" evidence="7">
    <location>
        <begin position="2363"/>
        <end position="2787"/>
    </location>
</feature>
<feature type="compositionally biased region" description="Polar residues" evidence="3">
    <location>
        <begin position="1"/>
        <end position="19"/>
    </location>
</feature>
<evidence type="ECO:0000259" key="6">
    <source>
        <dbReference type="Pfam" id="PF10091"/>
    </source>
</evidence>
<dbReference type="PANTHER" id="PTHR37469:SF2">
    <property type="entry name" value="CELLOBIONIC ACID PHOSPHORYLASE"/>
    <property type="match status" value="1"/>
</dbReference>
<feature type="domain" description="Glycosyl hydrolase 94 supersandwich" evidence="5">
    <location>
        <begin position="1580"/>
        <end position="1851"/>
    </location>
</feature>
<evidence type="ECO:0000256" key="3">
    <source>
        <dbReference type="SAM" id="MobiDB-lite"/>
    </source>
</evidence>
<sequence length="2879" mass="323983">MSAAQAPTQQSENPSQAAPSTAGPADQEAPAEGGAPQSLEDVARQVAEARAAPRRGPGRRGWLRERLDGCEELLTQAHSHFASQAGDERWQRSRVAEWLLDNYYVVRQTIRQIQEDMPARYYAQLPKLSTPGETDVPRVYNLAVELARACELHLEPERIVRFLRAYQETTPLTIGEVWAIPVMLRLSMVEALAGVVARAAGLAQKPQEAAIHAWSDSLALRDEEAVARTILSLRTLAAQDWKEFFEEVNRAEQVLRSDPAGVYGQMDFDTRDTYRKEVEKLALAIGRPEEEVAQAAVALAQSQMGDGQQDPGRLAHVGYYLVDAGRPLLEQHLGYRPSWWRRMGRWLRAHPTPVYLTPIALLTALLVLLFVAYAWRQGGSWLQLVAVALLTLVPATTVAVNLVNGVVTRVVPPSRLPKMDFDEGIPAEYTTLVTVPALLTDQEEVTELLRQLEQHYLANGDPNLHFALLTDFADADQEELPGDAALLAQVQAGIEELNARYRRETPGPFYLFHRRRTWNPQEGVWMGWERKRGKLGELNLMILGREPFSPYTFVGDRSILSKVKYVITLDADTILWRGSARRLVATLAHPLNRATFDPESGEVVAGYTILQPRVQLSPMVVNRSRFVRIFGGDSGFDLYTLAVSDVYQDLFGEGIYVGKGIYDVAAFERSLQGRRLENSLLSHDLFEGINGRAGLVTDVVLFEDYPPNYLAYMARLHRWVRGDWQLLPWLMPKVPLSDGRKVPNYFSLIDRWKIVDNLRRSLFAPTLLALLVAGWFWLPGSAWLWTLAAVLAPGVPTLVNILDTVTWNGLRRVVVDSGARWLLSLIFLAHEALVTLHAIGITLVRLTITRRHLLQWTTSAHMARILGSNTGPLRHWLRMANSPLLVVAIVLLGGLTHFAWLAAAPFLLAWLVAPQVAYWLDQPLVQQQESLAPQELQELRKLARRTWLYFEQFVGPEDHWLAPDHFQESPRGLVAHRTSPTNIGLALLSTLAAYDFGYVGILDLVARLQNTFATLDRLERYRGHLLNWYDTRSLTPLPPRYVSTVDSGNLAGCLIALREGCLEVMNARVMDWKRWQGLLDTLTVIHDEVARLASVAPAQVEAIQQWMDEARAEVHGVEDDLDGQVALVARFTQTYRTELDRRVLALLEADLEEVDPALLHRLRTWIDRLHAQLSIMQRELDALTPWSRLLPQAPDALRLAAGELGSRWQALQEALPLCPRLNQIPALCDEAAAALESLRSHLAPGEDAPADAEAIRAWCQELDEALDTARRNAQMFLEQYREVVDAAEEWLRRMDFAFLYDPRRRVFRIGFNVDTGRPDANYYDLLASEARIASLVAIAKGDVPQRHWLHLARPFTRIDGGEVLLSWSGTMFEYLMPMLLMEHPANTLLGQSCIRVVDYQIAYGQKNNIPWGISESGFYQFDNAMNYQYRAFGVPGLGFKRGLGEDLVVAPYASLLALPIRPKAVVENLQHLNELGMLGTYGYYEAIDFTPARMPLGQKHALVRSFMVHHQGMIFLSLANYLRDQATVRRFHRDLRIQSVALLLHEQIPHEVPVEELAEEEAMAALAVEAPVTIAPWSAPPRHPFPLVHYLSNGRFGTLITGAGGGFSRWQGRDLTRWRADTTRDHWGVWVYLRDQESGELWSVAAQPVATAGGHLETHFYPHMADIRHTYQEVAASLEITVPPEQDVEVRRIRLTNQSDRPRRLLLCSYGEVVLADQNTDRRHPAFNKLFISSEYHPDLNALLFQRRPRSADERPIFLAHALVLSPGQEATGWYETDRASFLGRDGSPRRPAALTRGELGAPGKVGNVLDPVMAIAQEIELGPHDSVEVAYITAAAESRRAALDLVSYYHAWSRVQRAFDLARGQSEQEMRYLELQVGDLERFQKLLSLLVYPHAALRAEPAVLAANSQGQARLWPYTISGDYPILLVRVHDESSLPLVRELLRAHTYWRNRGLQIDLVIMNEKEAGYIQDLHDQLHRLLAQTDNDAWLNRRGGIFLVNAQQMPEADRVLLASAARVLLDASRGSLEEQLAEMRLPGPPLPALVPTRRHDEPAEETPPLPRPGDLQFDNGWGGFSADGREYVIYLPSGHWTPAPWINVIANPELGFLVSEGGGGYSWAENSGENRLTPWSNDPVLDEPGEALYLRDEETAAVWSPTPRPAGDDAPYLIRHGAGYTIFCHHSHGLKQELRLFAAPDAPVKIAQLRLENTWQRVRRITATYYAEWVLGVHRADTQQYVIPEYDAERHALLAHNPYNAEFGRRMAFLAASKEPHGLTGDRAEFLGRLGDLERPAALSRIGLAGTLEAGRDPCAAIQLHMDLQPGEVEEIYFILGQGQDRDEALALVDRFQQPDAVAAAWEKATEFWDQLLGTVQVQTPDPAMDLLLNRWLLYQDLACRIWGRSAFYQSSGAYGFRDQLQDVMAVLHAAPHVAREHILRAARHQFEEGDVLHWWHPPSGRGVRTRIADNLLWLPFVTAHYVRVTGDRSILAEKVPFRHGEPLDANEEERYDHYPLTEESYTLYEHCCRAIARGATSGPHGLPLIGAGDWNDGFNRVGIHGRGESVWLGWFLYATLMQFAEIAEQMGDDGRAGEFRQRAIRLQQALEEHAWDGAWYRRAYYDDGSPLGSRQNRECQIDAIAQSWAVLSEGGDPQRARQAMEAVAERLVREEDRLILLFTPPLDKTPRDPGYIKGYPPGVRENGGQYTHAATWTVWAYVAQGDGDRAGRLYRLLNPVYHSDRPEKAAHYRVEPYVVAADVYGEPPHTGRGGWTWYTGSGGWMYRLGLEGILGVQRRGDLLRIDPCIPRDWPGFQLRYRVGRTCYHIQVENPDGVNRGVASVLVDGEPAADGAIPLVDDGQEHHVQVRMGTPGPHGDAERRMTGN</sequence>
<evidence type="ECO:0000256" key="2">
    <source>
        <dbReference type="ARBA" id="ARBA00022679"/>
    </source>
</evidence>
<dbReference type="InterPro" id="IPR033432">
    <property type="entry name" value="GH94_catalytic"/>
</dbReference>
<evidence type="ECO:0000256" key="1">
    <source>
        <dbReference type="ARBA" id="ARBA00022676"/>
    </source>
</evidence>
<dbReference type="CDD" id="cd11756">
    <property type="entry name" value="GH94N_ChvB_NdvB_1_like"/>
    <property type="match status" value="1"/>
</dbReference>
<keyword evidence="2" id="KW-0808">Transferase</keyword>
<feature type="region of interest" description="Disordered" evidence="3">
    <location>
        <begin position="2038"/>
        <end position="2067"/>
    </location>
</feature>
<proteinExistence type="predicted"/>
<keyword evidence="4" id="KW-0472">Membrane</keyword>
<feature type="domain" description="Glycoamylase-like" evidence="6">
    <location>
        <begin position="1321"/>
        <end position="1531"/>
    </location>
</feature>
<dbReference type="InParanoid" id="A0A540VKE2"/>
<dbReference type="InterPro" id="IPR037824">
    <property type="entry name" value="GH94N_2_NdvB"/>
</dbReference>
<dbReference type="InterPro" id="IPR052047">
    <property type="entry name" value="GH94_Enzymes"/>
</dbReference>
<dbReference type="InterPro" id="IPR012341">
    <property type="entry name" value="6hp_glycosidase-like_sf"/>
</dbReference>
<dbReference type="RefSeq" id="WP_141608820.1">
    <property type="nucleotide sequence ID" value="NZ_VIGC02000004.1"/>
</dbReference>
<keyword evidence="4" id="KW-0812">Transmembrane</keyword>
<dbReference type="InterPro" id="IPR011013">
    <property type="entry name" value="Gal_mutarotase_sf_dom"/>
</dbReference>
<feature type="domain" description="Glycosyl hydrolase 94 supersandwich" evidence="5">
    <location>
        <begin position="2080"/>
        <end position="2350"/>
    </location>
</feature>
<dbReference type="SUPFAM" id="SSF48208">
    <property type="entry name" value="Six-hairpin glycosidases"/>
    <property type="match status" value="1"/>
</dbReference>
<dbReference type="GO" id="GO:0016757">
    <property type="term" value="F:glycosyltransferase activity"/>
    <property type="evidence" value="ECO:0007669"/>
    <property type="project" value="UniProtKB-KW"/>
</dbReference>
<feature type="transmembrane region" description="Helical" evidence="4">
    <location>
        <begin position="884"/>
        <end position="913"/>
    </location>
</feature>
<feature type="region of interest" description="Disordered" evidence="3">
    <location>
        <begin position="1"/>
        <end position="42"/>
    </location>
</feature>
<dbReference type="GO" id="GO:0005975">
    <property type="term" value="P:carbohydrate metabolic process"/>
    <property type="evidence" value="ECO:0007669"/>
    <property type="project" value="InterPro"/>
</dbReference>
<reference evidence="8 9" key="1">
    <citation type="submission" date="2019-06" db="EMBL/GenBank/DDBJ databases">
        <title>Genome sequence of Litorilinea aerophila BAA-2444.</title>
        <authorList>
            <person name="Maclea K.S."/>
            <person name="Maurais E.G."/>
            <person name="Iannazzi L.C."/>
        </authorList>
    </citation>
    <scope>NUCLEOTIDE SEQUENCE [LARGE SCALE GENOMIC DNA]</scope>
    <source>
        <strain evidence="8 9">ATCC BAA-2444</strain>
    </source>
</reference>
<dbReference type="EMBL" id="VIGC01000004">
    <property type="protein sequence ID" value="TQE97224.1"/>
    <property type="molecule type" value="Genomic_DNA"/>
</dbReference>
<dbReference type="Proteomes" id="UP000317371">
    <property type="component" value="Unassembled WGS sequence"/>
</dbReference>
<dbReference type="OrthoDB" id="9769991at2"/>
<dbReference type="Gene3D" id="2.60.420.10">
    <property type="entry name" value="Maltose phosphorylase, domain 3"/>
    <property type="match status" value="1"/>
</dbReference>
<dbReference type="Gene3D" id="1.50.10.140">
    <property type="match status" value="2"/>
</dbReference>
<dbReference type="InterPro" id="IPR037018">
    <property type="entry name" value="GH65_N"/>
</dbReference>
<dbReference type="Gene3D" id="2.70.98.40">
    <property type="entry name" value="Glycoside hydrolase, family 65, N-terminal domain"/>
    <property type="match status" value="2"/>
</dbReference>
<feature type="transmembrane region" description="Helical" evidence="4">
    <location>
        <begin position="761"/>
        <end position="778"/>
    </location>
</feature>
<dbReference type="Pfam" id="PF10091">
    <property type="entry name" value="Glycoamylase"/>
    <property type="match status" value="1"/>
</dbReference>
<evidence type="ECO:0000259" key="5">
    <source>
        <dbReference type="Pfam" id="PF06165"/>
    </source>
</evidence>
<dbReference type="Pfam" id="PF06165">
    <property type="entry name" value="GH94_b-supersand"/>
    <property type="match status" value="2"/>
</dbReference>
<dbReference type="SUPFAM" id="SSF74650">
    <property type="entry name" value="Galactose mutarotase-like"/>
    <property type="match status" value="2"/>
</dbReference>
<dbReference type="InterPro" id="IPR037820">
    <property type="entry name" value="GH94N_NdvB"/>
</dbReference>
<gene>
    <name evidence="8" type="ORF">FKZ61_04200</name>
</gene>
<keyword evidence="1" id="KW-0328">Glycosyltransferase</keyword>
<evidence type="ECO:0000259" key="7">
    <source>
        <dbReference type="Pfam" id="PF17167"/>
    </source>
</evidence>
<name>A0A540VKE2_9CHLR</name>
<dbReference type="Gene3D" id="1.50.10.10">
    <property type="match status" value="1"/>
</dbReference>
<organism evidence="8 9">
    <name type="scientific">Litorilinea aerophila</name>
    <dbReference type="NCBI Taxonomy" id="1204385"/>
    <lineage>
        <taxon>Bacteria</taxon>
        <taxon>Bacillati</taxon>
        <taxon>Chloroflexota</taxon>
        <taxon>Caldilineae</taxon>
        <taxon>Caldilineales</taxon>
        <taxon>Caldilineaceae</taxon>
        <taxon>Litorilinea</taxon>
    </lineage>
</organism>
<dbReference type="PANTHER" id="PTHR37469">
    <property type="entry name" value="CELLOBIONIC ACID PHOSPHORYLASE-RELATED"/>
    <property type="match status" value="1"/>
</dbReference>
<dbReference type="InterPro" id="IPR010383">
    <property type="entry name" value="Glyco_hydrolase_94_b-supersand"/>
</dbReference>
<evidence type="ECO:0000256" key="4">
    <source>
        <dbReference type="SAM" id="Phobius"/>
    </source>
</evidence>
<keyword evidence="9" id="KW-1185">Reference proteome</keyword>
<accession>A0A540VKE2</accession>
<dbReference type="CDD" id="cd11753">
    <property type="entry name" value="GH94N_ChvB_NdvB_2_like"/>
    <property type="match status" value="1"/>
</dbReference>
<dbReference type="InterPro" id="IPR008928">
    <property type="entry name" value="6-hairpin_glycosidase_sf"/>
</dbReference>
<evidence type="ECO:0000313" key="8">
    <source>
        <dbReference type="EMBL" id="TQE97224.1"/>
    </source>
</evidence>
<dbReference type="GO" id="GO:0030246">
    <property type="term" value="F:carbohydrate binding"/>
    <property type="evidence" value="ECO:0007669"/>
    <property type="project" value="InterPro"/>
</dbReference>
<evidence type="ECO:0000313" key="9">
    <source>
        <dbReference type="Proteomes" id="UP000317371"/>
    </source>
</evidence>
<keyword evidence="4" id="KW-1133">Transmembrane helix</keyword>
<comment type="caution">
    <text evidence="8">The sequence shown here is derived from an EMBL/GenBank/DDBJ whole genome shotgun (WGS) entry which is preliminary data.</text>
</comment>